<dbReference type="AlphaFoldDB" id="A0A367YTI6"/>
<dbReference type="Proteomes" id="UP000252770">
    <property type="component" value="Unassembled WGS sequence"/>
</dbReference>
<dbReference type="GO" id="GO:0022857">
    <property type="term" value="F:transmembrane transporter activity"/>
    <property type="evidence" value="ECO:0007669"/>
    <property type="project" value="InterPro"/>
</dbReference>
<dbReference type="PANTHER" id="PTHR43124">
    <property type="entry name" value="PURINE EFFLUX PUMP PBUE"/>
    <property type="match status" value="1"/>
</dbReference>
<dbReference type="InterPro" id="IPR011701">
    <property type="entry name" value="MFS"/>
</dbReference>
<dbReference type="InterPro" id="IPR036259">
    <property type="entry name" value="MFS_trans_sf"/>
</dbReference>
<dbReference type="SUPFAM" id="SSF103473">
    <property type="entry name" value="MFS general substrate transporter"/>
    <property type="match status" value="1"/>
</dbReference>
<keyword evidence="2" id="KW-1003">Cell membrane</keyword>
<dbReference type="Gene3D" id="1.20.1250.20">
    <property type="entry name" value="MFS general substrate transporter like domains"/>
    <property type="match status" value="1"/>
</dbReference>
<evidence type="ECO:0000259" key="7">
    <source>
        <dbReference type="PROSITE" id="PS50850"/>
    </source>
</evidence>
<feature type="transmembrane region" description="Helical" evidence="6">
    <location>
        <begin position="136"/>
        <end position="161"/>
    </location>
</feature>
<dbReference type="PANTHER" id="PTHR43124:SF3">
    <property type="entry name" value="CHLORAMPHENICOL EFFLUX PUMP RV0191"/>
    <property type="match status" value="1"/>
</dbReference>
<accession>A0A367YTI6</accession>
<feature type="transmembrane region" description="Helical" evidence="6">
    <location>
        <begin position="50"/>
        <end position="71"/>
    </location>
</feature>
<dbReference type="PROSITE" id="PS50850">
    <property type="entry name" value="MFS"/>
    <property type="match status" value="1"/>
</dbReference>
<name>A0A367YTI6_9ACTN</name>
<feature type="domain" description="Major facilitator superfamily (MFS) profile" evidence="7">
    <location>
        <begin position="12"/>
        <end position="393"/>
    </location>
</feature>
<keyword evidence="3 6" id="KW-0812">Transmembrane</keyword>
<feature type="transmembrane region" description="Helical" evidence="6">
    <location>
        <begin position="282"/>
        <end position="300"/>
    </location>
</feature>
<sequence>MAGLPDRRLARATWPLLVAAVVGLLPFTVYSTFLVPIAEAVHSDEATVGALRGLGGVAALLTGVAVGPLLGHWSRPRTVAAALGLLAVTCLVGSVGTLPAVVAFCFGTGVATAVLTPALLTAATSRFPDRADGGRAATVLTATQSLAAVLAGPVIGVLALWRGWTGVLWATAALAVVVALVVLLREPAATGAREASPGYRKAFGRLRGRPELLALVAVAGLRTASFMGYLSFLAASYHDRFGTDAGTFTLIWTLSGASFFTGNLLAGRGARGWVAAGRARRVLALGLGGALVAVLLVFSVGSLPLALAATVLMGLSHAVVAAMVTTVVARDAGDLTATAFSLTAAAMSAGVFLGGLVGGIGLGLAGDLGLSAALAIPTVVAVVLVPVAGRASRPDAGRSPR</sequence>
<protein>
    <submittedName>
        <fullName evidence="8">MFS transporter</fullName>
    </submittedName>
</protein>
<feature type="transmembrane region" description="Helical" evidence="6">
    <location>
        <begin position="249"/>
        <end position="270"/>
    </location>
</feature>
<evidence type="ECO:0000256" key="3">
    <source>
        <dbReference type="ARBA" id="ARBA00022692"/>
    </source>
</evidence>
<evidence type="ECO:0000256" key="2">
    <source>
        <dbReference type="ARBA" id="ARBA00022475"/>
    </source>
</evidence>
<feature type="transmembrane region" description="Helical" evidence="6">
    <location>
        <begin position="212"/>
        <end position="237"/>
    </location>
</feature>
<proteinExistence type="predicted"/>
<feature type="transmembrane region" description="Helical" evidence="6">
    <location>
        <begin position="167"/>
        <end position="184"/>
    </location>
</feature>
<comment type="subcellular location">
    <subcellularLocation>
        <location evidence="1">Cell membrane</location>
        <topology evidence="1">Multi-pass membrane protein</topology>
    </subcellularLocation>
</comment>
<dbReference type="GO" id="GO:0005886">
    <property type="term" value="C:plasma membrane"/>
    <property type="evidence" value="ECO:0007669"/>
    <property type="project" value="UniProtKB-SubCell"/>
</dbReference>
<evidence type="ECO:0000313" key="9">
    <source>
        <dbReference type="Proteomes" id="UP000252770"/>
    </source>
</evidence>
<comment type="caution">
    <text evidence="8">The sequence shown here is derived from an EMBL/GenBank/DDBJ whole genome shotgun (WGS) entry which is preliminary data.</text>
</comment>
<dbReference type="InterPro" id="IPR020846">
    <property type="entry name" value="MFS_dom"/>
</dbReference>
<evidence type="ECO:0000256" key="6">
    <source>
        <dbReference type="SAM" id="Phobius"/>
    </source>
</evidence>
<feature type="transmembrane region" description="Helical" evidence="6">
    <location>
        <begin position="340"/>
        <end position="362"/>
    </location>
</feature>
<evidence type="ECO:0000256" key="5">
    <source>
        <dbReference type="ARBA" id="ARBA00023136"/>
    </source>
</evidence>
<evidence type="ECO:0000256" key="4">
    <source>
        <dbReference type="ARBA" id="ARBA00022989"/>
    </source>
</evidence>
<feature type="transmembrane region" description="Helical" evidence="6">
    <location>
        <begin position="12"/>
        <end position="38"/>
    </location>
</feature>
<feature type="transmembrane region" description="Helical" evidence="6">
    <location>
        <begin position="101"/>
        <end position="124"/>
    </location>
</feature>
<keyword evidence="5 6" id="KW-0472">Membrane</keyword>
<keyword evidence="4 6" id="KW-1133">Transmembrane helix</keyword>
<dbReference type="EMBL" id="QOUI01000012">
    <property type="protein sequence ID" value="RCK68342.1"/>
    <property type="molecule type" value="Genomic_DNA"/>
</dbReference>
<evidence type="ECO:0000313" key="8">
    <source>
        <dbReference type="EMBL" id="RCK68342.1"/>
    </source>
</evidence>
<organism evidence="8 9">
    <name type="scientific">Desertihabitans brevis</name>
    <dbReference type="NCBI Taxonomy" id="2268447"/>
    <lineage>
        <taxon>Bacteria</taxon>
        <taxon>Bacillati</taxon>
        <taxon>Actinomycetota</taxon>
        <taxon>Actinomycetes</taxon>
        <taxon>Propionibacteriales</taxon>
        <taxon>Propionibacteriaceae</taxon>
        <taxon>Desertihabitans</taxon>
    </lineage>
</organism>
<dbReference type="InterPro" id="IPR050189">
    <property type="entry name" value="MFS_Efflux_Transporters"/>
</dbReference>
<feature type="transmembrane region" description="Helical" evidence="6">
    <location>
        <begin position="78"/>
        <end position="95"/>
    </location>
</feature>
<reference evidence="8 9" key="1">
    <citation type="submission" date="2018-07" db="EMBL/GenBank/DDBJ databases">
        <title>Desertimonas flava gen. nov. sp. nov.</title>
        <authorList>
            <person name="Liu S."/>
        </authorList>
    </citation>
    <scope>NUCLEOTIDE SEQUENCE [LARGE SCALE GENOMIC DNA]</scope>
    <source>
        <strain evidence="8 9">16Sb5-5</strain>
    </source>
</reference>
<feature type="transmembrane region" description="Helical" evidence="6">
    <location>
        <begin position="306"/>
        <end position="328"/>
    </location>
</feature>
<evidence type="ECO:0000256" key="1">
    <source>
        <dbReference type="ARBA" id="ARBA00004651"/>
    </source>
</evidence>
<gene>
    <name evidence="8" type="ORF">DT076_17015</name>
</gene>
<feature type="transmembrane region" description="Helical" evidence="6">
    <location>
        <begin position="368"/>
        <end position="389"/>
    </location>
</feature>
<keyword evidence="9" id="KW-1185">Reference proteome</keyword>
<dbReference type="Pfam" id="PF07690">
    <property type="entry name" value="MFS_1"/>
    <property type="match status" value="1"/>
</dbReference>